<comment type="caution">
    <text evidence="1">The sequence shown here is derived from an EMBL/GenBank/DDBJ whole genome shotgun (WGS) entry which is preliminary data.</text>
</comment>
<keyword evidence="2" id="KW-1185">Reference proteome</keyword>
<gene>
    <name evidence="1" type="ORF">KL859_29345</name>
</gene>
<dbReference type="Proteomes" id="UP000696413">
    <property type="component" value="Unassembled WGS sequence"/>
</dbReference>
<protein>
    <submittedName>
        <fullName evidence="1">Uncharacterized protein</fullName>
    </submittedName>
</protein>
<name>A0ABS6HXN6_MYCGD</name>
<dbReference type="EMBL" id="JAHBOM010000032">
    <property type="protein sequence ID" value="MBU8826968.1"/>
    <property type="molecule type" value="Genomic_DNA"/>
</dbReference>
<proteinExistence type="predicted"/>
<reference evidence="1 2" key="1">
    <citation type="submission" date="2021-05" db="EMBL/GenBank/DDBJ databases">
        <title>Draft Genome Sequences of Clinical Respiratory Isolates of Mycobacterium goodii Recovered in Ireland.</title>
        <authorList>
            <person name="Flanagan P.R."/>
            <person name="Mok S."/>
            <person name="Roycroft E."/>
            <person name="Rogers T.R."/>
            <person name="Fitzgibbon M."/>
        </authorList>
    </citation>
    <scope>NUCLEOTIDE SEQUENCE [LARGE SCALE GENOMIC DNA]</scope>
    <source>
        <strain evidence="1 2">14IE55</strain>
    </source>
</reference>
<organism evidence="1 2">
    <name type="scientific">Mycolicibacterium goodii</name>
    <name type="common">Mycobacterium goodii</name>
    <dbReference type="NCBI Taxonomy" id="134601"/>
    <lineage>
        <taxon>Bacteria</taxon>
        <taxon>Bacillati</taxon>
        <taxon>Actinomycetota</taxon>
        <taxon>Actinomycetes</taxon>
        <taxon>Mycobacteriales</taxon>
        <taxon>Mycobacteriaceae</taxon>
        <taxon>Mycolicibacterium</taxon>
    </lineage>
</organism>
<sequence length="50" mass="5061">MAALSPAAPTRPIDPTISWPLNADTLRGSGQALHPAVATALGVDPGGRRD</sequence>
<accession>A0ABS6HXN6</accession>
<evidence type="ECO:0000313" key="1">
    <source>
        <dbReference type="EMBL" id="MBU8826968.1"/>
    </source>
</evidence>
<evidence type="ECO:0000313" key="2">
    <source>
        <dbReference type="Proteomes" id="UP000696413"/>
    </source>
</evidence>
<dbReference type="RefSeq" id="WP_214396045.1">
    <property type="nucleotide sequence ID" value="NZ_JAHBOL010000061.1"/>
</dbReference>